<dbReference type="InterPro" id="IPR005746">
    <property type="entry name" value="Thioredoxin"/>
</dbReference>
<organism evidence="12 13">
    <name type="scientific">Candidatus Fusicatenibacter merdavium</name>
    <dbReference type="NCBI Taxonomy" id="2838600"/>
    <lineage>
        <taxon>Bacteria</taxon>
        <taxon>Bacillati</taxon>
        <taxon>Bacillota</taxon>
        <taxon>Clostridia</taxon>
        <taxon>Lachnospirales</taxon>
        <taxon>Lachnospiraceae</taxon>
        <taxon>Fusicatenibacter</taxon>
    </lineage>
</organism>
<dbReference type="PROSITE" id="PS51352">
    <property type="entry name" value="THIOREDOXIN_2"/>
    <property type="match status" value="1"/>
</dbReference>
<evidence type="ECO:0000256" key="4">
    <source>
        <dbReference type="ARBA" id="ARBA00022982"/>
    </source>
</evidence>
<evidence type="ECO:0000259" key="11">
    <source>
        <dbReference type="PROSITE" id="PS51352"/>
    </source>
</evidence>
<dbReference type="AlphaFoldDB" id="A0A9D2BI60"/>
<evidence type="ECO:0000256" key="10">
    <source>
        <dbReference type="PIRSR" id="PIRSR000077-4"/>
    </source>
</evidence>
<dbReference type="InterPro" id="IPR017937">
    <property type="entry name" value="Thioredoxin_CS"/>
</dbReference>
<keyword evidence="5 10" id="KW-1015">Disulfide bond</keyword>
<evidence type="ECO:0000256" key="8">
    <source>
        <dbReference type="PIRNR" id="PIRNR000077"/>
    </source>
</evidence>
<feature type="site" description="Contributes to redox potential value" evidence="9">
    <location>
        <position position="32"/>
    </location>
</feature>
<dbReference type="PROSITE" id="PS00194">
    <property type="entry name" value="THIOREDOXIN_1"/>
    <property type="match status" value="1"/>
</dbReference>
<gene>
    <name evidence="12" type="primary">trxA</name>
    <name evidence="12" type="ORF">H9734_07895</name>
</gene>
<evidence type="ECO:0000256" key="6">
    <source>
        <dbReference type="ARBA" id="ARBA00023284"/>
    </source>
</evidence>
<sequence length="105" mass="11585">MAIEKVTAQNFDEKVKNNSGLTVVDFFATWCGPCKMLAPILEETASEYTDVSFCKVDIDEEMSLATAYQIMSVPTLLFFKGGEVVKKSIGLISQDDLEGFINSCK</sequence>
<feature type="disulfide bond" description="Redox-active" evidence="10">
    <location>
        <begin position="31"/>
        <end position="34"/>
    </location>
</feature>
<dbReference type="Pfam" id="PF00085">
    <property type="entry name" value="Thioredoxin"/>
    <property type="match status" value="1"/>
</dbReference>
<evidence type="ECO:0000256" key="3">
    <source>
        <dbReference type="ARBA" id="ARBA00022448"/>
    </source>
</evidence>
<dbReference type="PANTHER" id="PTHR45663:SF11">
    <property type="entry name" value="GEO12009P1"/>
    <property type="match status" value="1"/>
</dbReference>
<keyword evidence="6 10" id="KW-0676">Redox-active center</keyword>
<comment type="similarity">
    <text evidence="1 8">Belongs to the thioredoxin family.</text>
</comment>
<evidence type="ECO:0000256" key="9">
    <source>
        <dbReference type="PIRSR" id="PIRSR000077-1"/>
    </source>
</evidence>
<proteinExistence type="inferred from homology"/>
<feature type="active site" description="Nucleophile" evidence="9">
    <location>
        <position position="34"/>
    </location>
</feature>
<dbReference type="SUPFAM" id="SSF52833">
    <property type="entry name" value="Thioredoxin-like"/>
    <property type="match status" value="1"/>
</dbReference>
<dbReference type="PIRSF" id="PIRSF000077">
    <property type="entry name" value="Thioredoxin"/>
    <property type="match status" value="1"/>
</dbReference>
<dbReference type="GO" id="GO:0015035">
    <property type="term" value="F:protein-disulfide reductase activity"/>
    <property type="evidence" value="ECO:0007669"/>
    <property type="project" value="UniProtKB-UniRule"/>
</dbReference>
<comment type="caution">
    <text evidence="12">The sequence shown here is derived from an EMBL/GenBank/DDBJ whole genome shotgun (WGS) entry which is preliminary data.</text>
</comment>
<dbReference type="InterPro" id="IPR036249">
    <property type="entry name" value="Thioredoxin-like_sf"/>
</dbReference>
<dbReference type="FunFam" id="3.40.30.10:FF:000001">
    <property type="entry name" value="Thioredoxin"/>
    <property type="match status" value="1"/>
</dbReference>
<dbReference type="PRINTS" id="PR00421">
    <property type="entry name" value="THIOREDOXIN"/>
</dbReference>
<dbReference type="CDD" id="cd02947">
    <property type="entry name" value="TRX_family"/>
    <property type="match status" value="1"/>
</dbReference>
<dbReference type="NCBIfam" id="TIGR01068">
    <property type="entry name" value="thioredoxin"/>
    <property type="match status" value="1"/>
</dbReference>
<dbReference type="PANTHER" id="PTHR45663">
    <property type="entry name" value="GEO12009P1"/>
    <property type="match status" value="1"/>
</dbReference>
<reference evidence="12" key="2">
    <citation type="submission" date="2021-04" db="EMBL/GenBank/DDBJ databases">
        <authorList>
            <person name="Gilroy R."/>
        </authorList>
    </citation>
    <scope>NUCLEOTIDE SEQUENCE</scope>
    <source>
        <strain evidence="12">CHK183-1962</strain>
    </source>
</reference>
<evidence type="ECO:0000256" key="2">
    <source>
        <dbReference type="ARBA" id="ARBA00020570"/>
    </source>
</evidence>
<dbReference type="InterPro" id="IPR013766">
    <property type="entry name" value="Thioredoxin_domain"/>
</dbReference>
<feature type="site" description="Deprotonates C-terminal active site Cys" evidence="9">
    <location>
        <position position="25"/>
    </location>
</feature>
<dbReference type="GO" id="GO:0045454">
    <property type="term" value="P:cell redox homeostasis"/>
    <property type="evidence" value="ECO:0007669"/>
    <property type="project" value="TreeGrafter"/>
</dbReference>
<dbReference type="EMBL" id="DXEK01000133">
    <property type="protein sequence ID" value="HIX77500.1"/>
    <property type="molecule type" value="Genomic_DNA"/>
</dbReference>
<dbReference type="GO" id="GO:0005829">
    <property type="term" value="C:cytosol"/>
    <property type="evidence" value="ECO:0007669"/>
    <property type="project" value="TreeGrafter"/>
</dbReference>
<dbReference type="Gene3D" id="3.40.30.10">
    <property type="entry name" value="Glutaredoxin"/>
    <property type="match status" value="1"/>
</dbReference>
<protein>
    <recommendedName>
        <fullName evidence="2 7">Thioredoxin</fullName>
    </recommendedName>
</protein>
<name>A0A9D2BI60_9FIRM</name>
<evidence type="ECO:0000313" key="12">
    <source>
        <dbReference type="EMBL" id="HIX77500.1"/>
    </source>
</evidence>
<keyword evidence="4" id="KW-0249">Electron transport</keyword>
<dbReference type="Proteomes" id="UP000886890">
    <property type="component" value="Unassembled WGS sequence"/>
</dbReference>
<feature type="site" description="Contributes to redox potential value" evidence="9">
    <location>
        <position position="33"/>
    </location>
</feature>
<accession>A0A9D2BI60</accession>
<evidence type="ECO:0000256" key="1">
    <source>
        <dbReference type="ARBA" id="ARBA00008987"/>
    </source>
</evidence>
<feature type="active site" description="Nucleophile" evidence="9">
    <location>
        <position position="31"/>
    </location>
</feature>
<evidence type="ECO:0000256" key="7">
    <source>
        <dbReference type="NCBIfam" id="TIGR01068"/>
    </source>
</evidence>
<reference evidence="12" key="1">
    <citation type="journal article" date="2021" name="PeerJ">
        <title>Extensive microbial diversity within the chicken gut microbiome revealed by metagenomics and culture.</title>
        <authorList>
            <person name="Gilroy R."/>
            <person name="Ravi A."/>
            <person name="Getino M."/>
            <person name="Pursley I."/>
            <person name="Horton D.L."/>
            <person name="Alikhan N.F."/>
            <person name="Baker D."/>
            <person name="Gharbi K."/>
            <person name="Hall N."/>
            <person name="Watson M."/>
            <person name="Adriaenssens E.M."/>
            <person name="Foster-Nyarko E."/>
            <person name="Jarju S."/>
            <person name="Secka A."/>
            <person name="Antonio M."/>
            <person name="Oren A."/>
            <person name="Chaudhuri R.R."/>
            <person name="La Ragione R."/>
            <person name="Hildebrand F."/>
            <person name="Pallen M.J."/>
        </authorList>
    </citation>
    <scope>NUCLEOTIDE SEQUENCE</scope>
    <source>
        <strain evidence="12">CHK183-1962</strain>
    </source>
</reference>
<feature type="domain" description="Thioredoxin" evidence="11">
    <location>
        <begin position="1"/>
        <end position="105"/>
    </location>
</feature>
<keyword evidence="3" id="KW-0813">Transport</keyword>
<evidence type="ECO:0000313" key="13">
    <source>
        <dbReference type="Proteomes" id="UP000886890"/>
    </source>
</evidence>
<evidence type="ECO:0000256" key="5">
    <source>
        <dbReference type="ARBA" id="ARBA00023157"/>
    </source>
</evidence>